<dbReference type="Pfam" id="PF07792">
    <property type="entry name" value="Afi1"/>
    <property type="match status" value="1"/>
</dbReference>
<dbReference type="InterPro" id="IPR037516">
    <property type="entry name" value="Tripartite_DENN"/>
</dbReference>
<organism evidence="3 4">
    <name type="scientific">Bimuria novae-zelandiae CBS 107.79</name>
    <dbReference type="NCBI Taxonomy" id="1447943"/>
    <lineage>
        <taxon>Eukaryota</taxon>
        <taxon>Fungi</taxon>
        <taxon>Dikarya</taxon>
        <taxon>Ascomycota</taxon>
        <taxon>Pezizomycotina</taxon>
        <taxon>Dothideomycetes</taxon>
        <taxon>Pleosporomycetidae</taxon>
        <taxon>Pleosporales</taxon>
        <taxon>Massarineae</taxon>
        <taxon>Didymosphaeriaceae</taxon>
        <taxon>Bimuria</taxon>
    </lineage>
</organism>
<dbReference type="Pfam" id="PF08616">
    <property type="entry name" value="SPA"/>
    <property type="match status" value="1"/>
</dbReference>
<sequence length="813" mass="90969">MADVMQQRANGGPSASASAQPGLQRQPSFSSFPPSRSPSAVSIRNENRRPPRSPQPPMVREDDVSVDELSQHSSFGDAKHGRLRSQYPADSVENHVEYILVAAFDIDRGSVMEHQYPGPISGDETMLAELMLPDQAHVRSQDWTVFFLHKDTTAEEEEKEARRERRRKGRRKENADMDGENTTAGAEESDALDGADNDDDDDDYTESENENEMDPDGPPLVYVLNLVNTKQDNTVKRGAVVKAMAICTRHPFLHIYKPLLLLALEEYFRAPVMETLASLYNALNAMDLSLLPRLSLFETYVLQATDAKDMFVEKFEQIIRQRRAEDAERASLPSASSSDNQRKHYAPPRDTHEFESKVFYNGVPVPIKVPTALSPETVGDFSLVKLIQTFSVPHTTQPQPFALHPHLTTSGAYTHPIIVLVNALLTQKRIIFIGHNRPSGEVAEAVLAACALASGGLLRGFVRHAFPYTDLTKVDDLLKVPGFIAGVTNPAFSHKPEWWDLLCDLPTGRMKISNKIELPQATEGQVFFQSQGIPVGIYPSGSDSKGAADPTGDTQFMESLLASIANRHGENAIRAKWRSWILKFARIAAAFEETVYGASALFVGSHEQDEAVYGVSGHGFVWPDELSKMRELAANVHRVEGWRNTRSYYSFIQDLARQWEKRPVRGIDLHHQHDKLRCLKLTHDQSAAIYLALGRCIEEAGAQRPSPSPSDIDLSTTSQSLTIANDPDRKPGEQLQYDTILQLLCVIPETNSGLFYLSLGLFHPRQDVRMSTVRLLERIMEHPAGRHFWATLGRFAKLAFFRVKREEGRENKT</sequence>
<feature type="region of interest" description="Disordered" evidence="1">
    <location>
        <begin position="326"/>
        <end position="350"/>
    </location>
</feature>
<accession>A0A6A5V8Q1</accession>
<evidence type="ECO:0000313" key="3">
    <source>
        <dbReference type="EMBL" id="KAF1973030.1"/>
    </source>
</evidence>
<dbReference type="InterPro" id="IPR012860">
    <property type="entry name" value="Afi1_N"/>
</dbReference>
<dbReference type="AlphaFoldDB" id="A0A6A5V8Q1"/>
<reference evidence="3" key="1">
    <citation type="journal article" date="2020" name="Stud. Mycol.">
        <title>101 Dothideomycetes genomes: a test case for predicting lifestyles and emergence of pathogens.</title>
        <authorList>
            <person name="Haridas S."/>
            <person name="Albert R."/>
            <person name="Binder M."/>
            <person name="Bloem J."/>
            <person name="Labutti K."/>
            <person name="Salamov A."/>
            <person name="Andreopoulos B."/>
            <person name="Baker S."/>
            <person name="Barry K."/>
            <person name="Bills G."/>
            <person name="Bluhm B."/>
            <person name="Cannon C."/>
            <person name="Castanera R."/>
            <person name="Culley D."/>
            <person name="Daum C."/>
            <person name="Ezra D."/>
            <person name="Gonzalez J."/>
            <person name="Henrissat B."/>
            <person name="Kuo A."/>
            <person name="Liang C."/>
            <person name="Lipzen A."/>
            <person name="Lutzoni F."/>
            <person name="Magnuson J."/>
            <person name="Mondo S."/>
            <person name="Nolan M."/>
            <person name="Ohm R."/>
            <person name="Pangilinan J."/>
            <person name="Park H.-J."/>
            <person name="Ramirez L."/>
            <person name="Alfaro M."/>
            <person name="Sun H."/>
            <person name="Tritt A."/>
            <person name="Yoshinaga Y."/>
            <person name="Zwiers L.-H."/>
            <person name="Turgeon B."/>
            <person name="Goodwin S."/>
            <person name="Spatafora J."/>
            <person name="Crous P."/>
            <person name="Grigoriev I."/>
        </authorList>
    </citation>
    <scope>NUCLEOTIDE SEQUENCE</scope>
    <source>
        <strain evidence="3">CBS 107.79</strain>
    </source>
</reference>
<feature type="region of interest" description="Disordered" evidence="1">
    <location>
        <begin position="1"/>
        <end position="82"/>
    </location>
</feature>
<evidence type="ECO:0000256" key="1">
    <source>
        <dbReference type="SAM" id="MobiDB-lite"/>
    </source>
</evidence>
<evidence type="ECO:0000259" key="2">
    <source>
        <dbReference type="PROSITE" id="PS50211"/>
    </source>
</evidence>
<feature type="compositionally biased region" description="Low complexity" evidence="1">
    <location>
        <begin position="24"/>
        <end position="39"/>
    </location>
</feature>
<dbReference type="GO" id="GO:0005886">
    <property type="term" value="C:plasma membrane"/>
    <property type="evidence" value="ECO:0007669"/>
    <property type="project" value="TreeGrafter"/>
</dbReference>
<protein>
    <submittedName>
        <fullName evidence="3">Spindle pole body interacting protein</fullName>
    </submittedName>
</protein>
<name>A0A6A5V8Q1_9PLEO</name>
<feature type="compositionally biased region" description="Basic and acidic residues" evidence="1">
    <location>
        <begin position="153"/>
        <end position="163"/>
    </location>
</feature>
<feature type="compositionally biased region" description="Acidic residues" evidence="1">
    <location>
        <begin position="187"/>
        <end position="215"/>
    </location>
</feature>
<feature type="compositionally biased region" description="Polar residues" evidence="1">
    <location>
        <begin position="7"/>
        <end position="23"/>
    </location>
</feature>
<feature type="region of interest" description="Disordered" evidence="1">
    <location>
        <begin position="153"/>
        <end position="220"/>
    </location>
</feature>
<feature type="domain" description="UDENN" evidence="2">
    <location>
        <begin position="97"/>
        <end position="631"/>
    </location>
</feature>
<dbReference type="PANTHER" id="PTHR28245:SF1">
    <property type="entry name" value="ARF3-INTERACTING PROTEIN 1"/>
    <property type="match status" value="1"/>
</dbReference>
<keyword evidence="4" id="KW-1185">Reference proteome</keyword>
<gene>
    <name evidence="3" type="ORF">BU23DRAFT_580554</name>
</gene>
<dbReference type="EMBL" id="ML976683">
    <property type="protein sequence ID" value="KAF1973030.1"/>
    <property type="molecule type" value="Genomic_DNA"/>
</dbReference>
<proteinExistence type="predicted"/>
<dbReference type="OrthoDB" id="66409at2759"/>
<dbReference type="Proteomes" id="UP000800036">
    <property type="component" value="Unassembled WGS sequence"/>
</dbReference>
<dbReference type="InterPro" id="IPR052809">
    <property type="entry name" value="Actin_polarity_regulatory"/>
</dbReference>
<evidence type="ECO:0000313" key="4">
    <source>
        <dbReference type="Proteomes" id="UP000800036"/>
    </source>
</evidence>
<dbReference type="PROSITE" id="PS50211">
    <property type="entry name" value="DENN"/>
    <property type="match status" value="1"/>
</dbReference>
<dbReference type="PANTHER" id="PTHR28245">
    <property type="entry name" value="ARF3-INTERACTING PROTEIN 1"/>
    <property type="match status" value="1"/>
</dbReference>
<dbReference type="GO" id="GO:0051666">
    <property type="term" value="P:actin cortical patch localization"/>
    <property type="evidence" value="ECO:0007669"/>
    <property type="project" value="TreeGrafter"/>
</dbReference>